<sequence length="1071" mass="120973">MPVNQGIDTALDRLFRLSTAKKLSEVGTPEELNPRFIGGFKRINEPAPQEPAVAPEMGVTPTETPPPPPLWKEMLTGVTKGYESYIDWKNKLQDKGIEALSIGAEQTFNVVGEVLTTPFRPQAGTGKTGFVYTPLGEFFPGGKEYKAYVDWKENKKDPSTPVPIPSWKQLGAWLKPLLPKSIAGDWEEPTEYEMARMGMAETAELAPLMGLGAGKTSKTTLEKAADITANQIAKGKTTEQALDMAYKALIKSGELKVPKVAAKPAVAKLTQDAEKRFSKNTLEKVATPKNQADNILRDDVLKTEKAIEDLKGLLKERKPIAQAEKDVLHAQRVQQAQSIEGISREAKTTDEFIRRVQTARKGKMSKAEFEAISKAKFTAEQENLVSRYIIDHPMWYNPQSRHYGEVQTMSNMVIALRDKLLGRGLTKGGVNLQPHEYKMFEQLFGYDFAEALKAHSMSEKVWMNVLDALGIPKAVRATFDFSYALRQTFKLGIANPQQWAKEFGRQFKSFAKQDWYDDLMLKIKSNPYYKQALKDGVDFTETSAKAALVAREESAPTKFINWIPGIKQSARAAASISNGMRFHTYYKYKQMFGETIKNPEEWRQLAMYLNAATGRGNIGDKGLINANNLTYLNRVFFSPRYQVSLMQDPYYTLRYIKNPMVRQLSLRSWFGFIGVNASLVGLGKATGLWDAELDPRATDFGRVRIGDTRIDVLGAYRGWVNLISRLATETTKTSDGLIKPIPKDQMDDRVIQFMRGKVDPVVGAIWSMKTGQSFTGEEFPPRQTKLVEGIAQETLPFAMLDVYDAYVSEGLEGLLMGATGIFGASVSSYPSRTFDTWADWQSETLGKQWTMEQLRSVRSVYNQQQGEWMDFYDQNSSKTRRFWRETHPAQEAQMYFWGDLKSLSTPEAVQYFKEMARQYNTPEDAFPVEQPQKPENISDLSEEELYDKTLDFVPSAFAEYLYNNPGIIKGTPENYQKYQAFRENGLKLTRQYTNNSKGQSDIDNIRYRVQNPEIDAALALWKGYTVKTSAARAILKQMADEIGMPYELIKALAPQTPQIQSSSFSLKRVRS</sequence>
<name>A0A6M3K6S0_9ZZZZ</name>
<reference evidence="1" key="1">
    <citation type="submission" date="2020-03" db="EMBL/GenBank/DDBJ databases">
        <title>The deep terrestrial virosphere.</title>
        <authorList>
            <person name="Holmfeldt K."/>
            <person name="Nilsson E."/>
            <person name="Simone D."/>
            <person name="Lopez-Fernandez M."/>
            <person name="Wu X."/>
            <person name="de Brujin I."/>
            <person name="Lundin D."/>
            <person name="Andersson A."/>
            <person name="Bertilsson S."/>
            <person name="Dopson M."/>
        </authorList>
    </citation>
    <scope>NUCLEOTIDE SEQUENCE</scope>
    <source>
        <strain evidence="1">MM415A01327</strain>
    </source>
</reference>
<accession>A0A6M3K6S0</accession>
<evidence type="ECO:0000313" key="1">
    <source>
        <dbReference type="EMBL" id="QJA77317.1"/>
    </source>
</evidence>
<evidence type="ECO:0008006" key="2">
    <source>
        <dbReference type="Google" id="ProtNLM"/>
    </source>
</evidence>
<organism evidence="1">
    <name type="scientific">viral metagenome</name>
    <dbReference type="NCBI Taxonomy" id="1070528"/>
    <lineage>
        <taxon>unclassified sequences</taxon>
        <taxon>metagenomes</taxon>
        <taxon>organismal metagenomes</taxon>
    </lineage>
</organism>
<protein>
    <recommendedName>
        <fullName evidence="2">Large polyvalent protein associated domain-containing protein</fullName>
    </recommendedName>
</protein>
<dbReference type="AlphaFoldDB" id="A0A6M3K6S0"/>
<dbReference type="EMBL" id="MT142276">
    <property type="protein sequence ID" value="QJA77317.1"/>
    <property type="molecule type" value="Genomic_DNA"/>
</dbReference>
<gene>
    <name evidence="1" type="ORF">MM415A01327_0014</name>
</gene>
<proteinExistence type="predicted"/>